<keyword evidence="1" id="KW-0472">Membrane</keyword>
<dbReference type="Proteomes" id="UP000298416">
    <property type="component" value="Unassembled WGS sequence"/>
</dbReference>
<comment type="caution">
    <text evidence="2">The sequence shown here is derived from an EMBL/GenBank/DDBJ whole genome shotgun (WGS) entry which is preliminary data.</text>
</comment>
<evidence type="ECO:0008006" key="4">
    <source>
        <dbReference type="Google" id="ProtNLM"/>
    </source>
</evidence>
<gene>
    <name evidence="2" type="ORF">SASPL_112473</name>
</gene>
<organism evidence="2">
    <name type="scientific">Salvia splendens</name>
    <name type="common">Scarlet sage</name>
    <dbReference type="NCBI Taxonomy" id="180675"/>
    <lineage>
        <taxon>Eukaryota</taxon>
        <taxon>Viridiplantae</taxon>
        <taxon>Streptophyta</taxon>
        <taxon>Embryophyta</taxon>
        <taxon>Tracheophyta</taxon>
        <taxon>Spermatophyta</taxon>
        <taxon>Magnoliopsida</taxon>
        <taxon>eudicotyledons</taxon>
        <taxon>Gunneridae</taxon>
        <taxon>Pentapetalae</taxon>
        <taxon>asterids</taxon>
        <taxon>lamiids</taxon>
        <taxon>Lamiales</taxon>
        <taxon>Lamiaceae</taxon>
        <taxon>Nepetoideae</taxon>
        <taxon>Mentheae</taxon>
        <taxon>Salviinae</taxon>
        <taxon>Salvia</taxon>
        <taxon>Salvia subgen. Calosphace</taxon>
        <taxon>core Calosphace</taxon>
    </lineage>
</organism>
<keyword evidence="3" id="KW-1185">Reference proteome</keyword>
<keyword evidence="1" id="KW-1133">Transmembrane helix</keyword>
<feature type="transmembrane region" description="Helical" evidence="1">
    <location>
        <begin position="72"/>
        <end position="92"/>
    </location>
</feature>
<dbReference type="PANTHER" id="PTHR48218">
    <property type="entry name" value="F-BOX DOMAIN CONTAINING PROTEIN"/>
    <property type="match status" value="1"/>
</dbReference>
<dbReference type="SUPFAM" id="SSF81383">
    <property type="entry name" value="F-box domain"/>
    <property type="match status" value="1"/>
</dbReference>
<dbReference type="AlphaFoldDB" id="A0A8X9A3B0"/>
<evidence type="ECO:0000256" key="1">
    <source>
        <dbReference type="SAM" id="Phobius"/>
    </source>
</evidence>
<dbReference type="PANTHER" id="PTHR48218:SF3">
    <property type="entry name" value="OS07G0170800 PROTEIN"/>
    <property type="match status" value="1"/>
</dbReference>
<reference evidence="2" key="1">
    <citation type="submission" date="2018-01" db="EMBL/GenBank/DDBJ databases">
        <authorList>
            <person name="Mao J.F."/>
        </authorList>
    </citation>
    <scope>NUCLEOTIDE SEQUENCE</scope>
    <source>
        <strain evidence="2">Huo1</strain>
        <tissue evidence="2">Leaf</tissue>
    </source>
</reference>
<proteinExistence type="predicted"/>
<dbReference type="Gene3D" id="1.20.1280.50">
    <property type="match status" value="1"/>
</dbReference>
<name>A0A8X9A3B0_SALSN</name>
<protein>
    <recommendedName>
        <fullName evidence="4">F-box domain-containing protein</fullName>
    </recommendedName>
</protein>
<reference evidence="2" key="2">
    <citation type="submission" date="2020-08" db="EMBL/GenBank/DDBJ databases">
        <title>Plant Genome Project.</title>
        <authorList>
            <person name="Zhang R.-G."/>
        </authorList>
    </citation>
    <scope>NUCLEOTIDE SEQUENCE</scope>
    <source>
        <strain evidence="2">Huo1</strain>
        <tissue evidence="2">Leaf</tissue>
    </source>
</reference>
<dbReference type="InterPro" id="IPR036047">
    <property type="entry name" value="F-box-like_dom_sf"/>
</dbReference>
<sequence>MPDPGGDDSTNKGKRKVNLDDLEHQDPLLVFGSEILTIILAKLDLRSLAEARLVSLGWKPVASSDRIWGSKVIFFLLFYELACWLNCLFVLLRLRISVSYRPSPKSLNASMSCGNLPSLKSGIASYGKLTANAEWREDGNKET</sequence>
<keyword evidence="1" id="KW-0812">Transmembrane</keyword>
<evidence type="ECO:0000313" key="2">
    <source>
        <dbReference type="EMBL" id="KAG6428222.1"/>
    </source>
</evidence>
<evidence type="ECO:0000313" key="3">
    <source>
        <dbReference type="Proteomes" id="UP000298416"/>
    </source>
</evidence>
<dbReference type="EMBL" id="PNBA02000004">
    <property type="protein sequence ID" value="KAG6428222.1"/>
    <property type="molecule type" value="Genomic_DNA"/>
</dbReference>
<accession>A0A8X9A3B0</accession>